<comment type="caution">
    <text evidence="1">The sequence shown here is derived from an EMBL/GenBank/DDBJ whole genome shotgun (WGS) entry which is preliminary data.</text>
</comment>
<accession>A0A832EIC6</accession>
<name>A0A832EIC6_9BACT</name>
<gene>
    <name evidence="1" type="ORF">ENS06_00570</name>
</gene>
<dbReference type="AlphaFoldDB" id="A0A832EIC6"/>
<proteinExistence type="predicted"/>
<protein>
    <submittedName>
        <fullName evidence="1">Uncharacterized protein</fullName>
    </submittedName>
</protein>
<sequence length="111" mass="13244">MEDRDEYERRKRAIFEQMSPRGQKRILKLGYENWDPFQEPKDPREQIRSGSAVQAAMILAEFYQTAGHDERLKSHHKELLDLCRGLLRHDPRALALSAFCLWFERTRADDR</sequence>
<dbReference type="EMBL" id="DSTK01000005">
    <property type="protein sequence ID" value="HFK95798.1"/>
    <property type="molecule type" value="Genomic_DNA"/>
</dbReference>
<evidence type="ECO:0000313" key="1">
    <source>
        <dbReference type="EMBL" id="HFK95798.1"/>
    </source>
</evidence>
<reference evidence="1" key="1">
    <citation type="journal article" date="2020" name="mSystems">
        <title>Genome- and Community-Level Interaction Insights into Carbon Utilization and Element Cycling Functions of Hydrothermarchaeota in Hydrothermal Sediment.</title>
        <authorList>
            <person name="Zhou Z."/>
            <person name="Liu Y."/>
            <person name="Xu W."/>
            <person name="Pan J."/>
            <person name="Luo Z.H."/>
            <person name="Li M."/>
        </authorList>
    </citation>
    <scope>NUCLEOTIDE SEQUENCE [LARGE SCALE GENOMIC DNA]</scope>
    <source>
        <strain evidence="1">SpSt-456</strain>
    </source>
</reference>
<organism evidence="1">
    <name type="scientific">Desulfacinum infernum</name>
    <dbReference type="NCBI Taxonomy" id="35837"/>
    <lineage>
        <taxon>Bacteria</taxon>
        <taxon>Pseudomonadati</taxon>
        <taxon>Thermodesulfobacteriota</taxon>
        <taxon>Syntrophobacteria</taxon>
        <taxon>Syntrophobacterales</taxon>
        <taxon>Syntrophobacteraceae</taxon>
        <taxon>Desulfacinum</taxon>
    </lineage>
</organism>